<proteinExistence type="inferred from homology"/>
<keyword evidence="3" id="KW-0732">Signal</keyword>
<dbReference type="GO" id="GO:0008933">
    <property type="term" value="F:peptidoglycan lytic transglycosylase activity"/>
    <property type="evidence" value="ECO:0007669"/>
    <property type="project" value="InterPro"/>
</dbReference>
<keyword evidence="6" id="KW-1185">Reference proteome</keyword>
<dbReference type="RefSeq" id="WP_189632649.1">
    <property type="nucleotide sequence ID" value="NZ_BMYQ01000001.1"/>
</dbReference>
<comment type="similarity">
    <text evidence="2">Belongs to the virb1 family.</text>
</comment>
<dbReference type="GO" id="GO:0000270">
    <property type="term" value="P:peptidoglycan metabolic process"/>
    <property type="evidence" value="ECO:0007669"/>
    <property type="project" value="InterPro"/>
</dbReference>
<dbReference type="PANTHER" id="PTHR37423">
    <property type="entry name" value="SOLUBLE LYTIC MUREIN TRANSGLYCOSYLASE-RELATED"/>
    <property type="match status" value="1"/>
</dbReference>
<accession>A0A918IR72</accession>
<sequence>MRRGIGAALFAGAILSGVPGVWAQTPPPFEDFTFRRIKAPGLGPGIGKRITVQIDPAEQARRLAATPKVDRDKEALSLAEPEKLPAEVPVTPGPVVPAAYAWFWDRVPTAIEAVDGRFTLALATLSQGPGGAAVVAPRMQHMQNIAQSYGTDILMATIGTEVSPALVLAVIGIESAGRADAVSSAGAEGLMQLIPATAERFGVADAKVPVQNIKGGVAYLDWLMKRFDRDPLMVLAAYNAGEGAVESNRGIPPYAETRDYVPKVLAAWQVAQGLCQTPPELFSDPCVFKVLAAGG</sequence>
<dbReference type="InterPro" id="IPR000189">
    <property type="entry name" value="Transglyc_AS"/>
</dbReference>
<evidence type="ECO:0000313" key="5">
    <source>
        <dbReference type="EMBL" id="GGW24205.1"/>
    </source>
</evidence>
<reference evidence="5" key="1">
    <citation type="journal article" date="2014" name="Int. J. Syst. Evol. Microbiol.">
        <title>Complete genome sequence of Corynebacterium casei LMG S-19264T (=DSM 44701T), isolated from a smear-ripened cheese.</title>
        <authorList>
            <consortium name="US DOE Joint Genome Institute (JGI-PGF)"/>
            <person name="Walter F."/>
            <person name="Albersmeier A."/>
            <person name="Kalinowski J."/>
            <person name="Ruckert C."/>
        </authorList>
    </citation>
    <scope>NUCLEOTIDE SEQUENCE</scope>
    <source>
        <strain evidence="5">KCTC 23714</strain>
    </source>
</reference>
<evidence type="ECO:0000259" key="4">
    <source>
        <dbReference type="Pfam" id="PF01464"/>
    </source>
</evidence>
<dbReference type="SUPFAM" id="SSF53955">
    <property type="entry name" value="Lysozyme-like"/>
    <property type="match status" value="1"/>
</dbReference>
<name>A0A918IR72_9RHOB</name>
<dbReference type="EMBL" id="BMYQ01000001">
    <property type="protein sequence ID" value="GGW24205.1"/>
    <property type="molecule type" value="Genomic_DNA"/>
</dbReference>
<dbReference type="InterPro" id="IPR008258">
    <property type="entry name" value="Transglycosylase_SLT_dom_1"/>
</dbReference>
<dbReference type="Pfam" id="PF01464">
    <property type="entry name" value="SLT"/>
    <property type="match status" value="1"/>
</dbReference>
<comment type="caution">
    <text evidence="5">The sequence shown here is derived from an EMBL/GenBank/DDBJ whole genome shotgun (WGS) entry which is preliminary data.</text>
</comment>
<dbReference type="CDD" id="cd00254">
    <property type="entry name" value="LT-like"/>
    <property type="match status" value="1"/>
</dbReference>
<evidence type="ECO:0000313" key="6">
    <source>
        <dbReference type="Proteomes" id="UP000628984"/>
    </source>
</evidence>
<dbReference type="InterPro" id="IPR023346">
    <property type="entry name" value="Lysozyme-like_dom_sf"/>
</dbReference>
<organism evidence="5 6">
    <name type="scientific">Gemmobacter lanyuensis</name>
    <dbReference type="NCBI Taxonomy" id="1054497"/>
    <lineage>
        <taxon>Bacteria</taxon>
        <taxon>Pseudomonadati</taxon>
        <taxon>Pseudomonadota</taxon>
        <taxon>Alphaproteobacteria</taxon>
        <taxon>Rhodobacterales</taxon>
        <taxon>Paracoccaceae</taxon>
        <taxon>Gemmobacter</taxon>
    </lineage>
</organism>
<dbReference type="PROSITE" id="PS00922">
    <property type="entry name" value="TRANSGLYCOSYLASE"/>
    <property type="match status" value="1"/>
</dbReference>
<evidence type="ECO:0000256" key="3">
    <source>
        <dbReference type="SAM" id="SignalP"/>
    </source>
</evidence>
<dbReference type="Gene3D" id="1.10.530.10">
    <property type="match status" value="1"/>
</dbReference>
<protein>
    <submittedName>
        <fullName evidence="5">Murein transglycosylase</fullName>
    </submittedName>
</protein>
<feature type="domain" description="Transglycosylase SLT" evidence="4">
    <location>
        <begin position="159"/>
        <end position="250"/>
    </location>
</feature>
<comment type="similarity">
    <text evidence="1">Belongs to the transglycosylase Slt family.</text>
</comment>
<evidence type="ECO:0000256" key="2">
    <source>
        <dbReference type="ARBA" id="ARBA00009387"/>
    </source>
</evidence>
<feature type="chain" id="PRO_5038023689" evidence="3">
    <location>
        <begin position="24"/>
        <end position="295"/>
    </location>
</feature>
<reference evidence="5" key="2">
    <citation type="submission" date="2020-09" db="EMBL/GenBank/DDBJ databases">
        <authorList>
            <person name="Sun Q."/>
            <person name="Kim S."/>
        </authorList>
    </citation>
    <scope>NUCLEOTIDE SEQUENCE</scope>
    <source>
        <strain evidence="5">KCTC 23714</strain>
    </source>
</reference>
<feature type="signal peptide" evidence="3">
    <location>
        <begin position="1"/>
        <end position="23"/>
    </location>
</feature>
<gene>
    <name evidence="5" type="ORF">GCM10011452_09620</name>
</gene>
<dbReference type="PANTHER" id="PTHR37423:SF2">
    <property type="entry name" value="MEMBRANE-BOUND LYTIC MUREIN TRANSGLYCOSYLASE C"/>
    <property type="match status" value="1"/>
</dbReference>
<dbReference type="Proteomes" id="UP000628984">
    <property type="component" value="Unassembled WGS sequence"/>
</dbReference>
<evidence type="ECO:0000256" key="1">
    <source>
        <dbReference type="ARBA" id="ARBA00007734"/>
    </source>
</evidence>
<dbReference type="GO" id="GO:0016020">
    <property type="term" value="C:membrane"/>
    <property type="evidence" value="ECO:0007669"/>
    <property type="project" value="InterPro"/>
</dbReference>
<dbReference type="AlphaFoldDB" id="A0A918IR72"/>